<protein>
    <submittedName>
        <fullName evidence="2">Uncharacterized protein</fullName>
    </submittedName>
</protein>
<reference evidence="2" key="1">
    <citation type="journal article" date="2023" name="PLoS Negl. Trop. Dis.">
        <title>A genome sequence for Biomphalaria pfeifferi, the major vector snail for the human-infecting parasite Schistosoma mansoni.</title>
        <authorList>
            <person name="Bu L."/>
            <person name="Lu L."/>
            <person name="Laidemitt M.R."/>
            <person name="Zhang S.M."/>
            <person name="Mutuku M."/>
            <person name="Mkoji G."/>
            <person name="Steinauer M."/>
            <person name="Loker E.S."/>
        </authorList>
    </citation>
    <scope>NUCLEOTIDE SEQUENCE</scope>
    <source>
        <strain evidence="2">KasaAsao</strain>
    </source>
</reference>
<keyword evidence="1" id="KW-0472">Membrane</keyword>
<dbReference type="Proteomes" id="UP001233172">
    <property type="component" value="Unassembled WGS sequence"/>
</dbReference>
<proteinExistence type="predicted"/>
<sequence length="99" mass="11061">MATRITKVGAKESAINNKTKVLDEMRAKQTDAIEKELEKPTNKLNAKLLQLFHVISDFAQTTSINGIVFIRNSNRVSLRIIWIVIFLLGVAGLSFHSHG</sequence>
<keyword evidence="1" id="KW-0812">Transmembrane</keyword>
<evidence type="ECO:0000313" key="3">
    <source>
        <dbReference type="Proteomes" id="UP001233172"/>
    </source>
</evidence>
<dbReference type="EMBL" id="JASAOG010000210">
    <property type="protein sequence ID" value="KAK0043843.1"/>
    <property type="molecule type" value="Genomic_DNA"/>
</dbReference>
<feature type="non-terminal residue" evidence="2">
    <location>
        <position position="99"/>
    </location>
</feature>
<comment type="caution">
    <text evidence="2">The sequence shown here is derived from an EMBL/GenBank/DDBJ whole genome shotgun (WGS) entry which is preliminary data.</text>
</comment>
<evidence type="ECO:0000256" key="1">
    <source>
        <dbReference type="SAM" id="Phobius"/>
    </source>
</evidence>
<evidence type="ECO:0000313" key="2">
    <source>
        <dbReference type="EMBL" id="KAK0043843.1"/>
    </source>
</evidence>
<organism evidence="2 3">
    <name type="scientific">Biomphalaria pfeifferi</name>
    <name type="common">Bloodfluke planorb</name>
    <name type="synonym">Freshwater snail</name>
    <dbReference type="NCBI Taxonomy" id="112525"/>
    <lineage>
        <taxon>Eukaryota</taxon>
        <taxon>Metazoa</taxon>
        <taxon>Spiralia</taxon>
        <taxon>Lophotrochozoa</taxon>
        <taxon>Mollusca</taxon>
        <taxon>Gastropoda</taxon>
        <taxon>Heterobranchia</taxon>
        <taxon>Euthyneura</taxon>
        <taxon>Panpulmonata</taxon>
        <taxon>Hygrophila</taxon>
        <taxon>Lymnaeoidea</taxon>
        <taxon>Planorbidae</taxon>
        <taxon>Biomphalaria</taxon>
    </lineage>
</organism>
<feature type="transmembrane region" description="Helical" evidence="1">
    <location>
        <begin position="76"/>
        <end position="95"/>
    </location>
</feature>
<keyword evidence="3" id="KW-1185">Reference proteome</keyword>
<keyword evidence="1" id="KW-1133">Transmembrane helix</keyword>
<accession>A0AAD8AWS7</accession>
<reference evidence="2" key="2">
    <citation type="submission" date="2023-04" db="EMBL/GenBank/DDBJ databases">
        <authorList>
            <person name="Bu L."/>
            <person name="Lu L."/>
            <person name="Laidemitt M.R."/>
            <person name="Zhang S.M."/>
            <person name="Mutuku M."/>
            <person name="Mkoji G."/>
            <person name="Steinauer M."/>
            <person name="Loker E.S."/>
        </authorList>
    </citation>
    <scope>NUCLEOTIDE SEQUENCE</scope>
    <source>
        <strain evidence="2">KasaAsao</strain>
        <tissue evidence="2">Whole Snail</tissue>
    </source>
</reference>
<dbReference type="AlphaFoldDB" id="A0AAD8AWS7"/>
<gene>
    <name evidence="2" type="ORF">Bpfe_026725</name>
</gene>
<name>A0AAD8AWS7_BIOPF</name>